<dbReference type="AlphaFoldDB" id="A0A1E1F2H1"/>
<protein>
    <recommendedName>
        <fullName evidence="4">fumarylacetoacetase</fullName>
        <ecNumber evidence="4">3.7.1.2</ecNumber>
    </recommendedName>
</protein>
<dbReference type="SUPFAM" id="SSF63433">
    <property type="entry name" value="Fumarylacetoacetate hydrolase, FAH, N-terminal domain"/>
    <property type="match status" value="1"/>
</dbReference>
<evidence type="ECO:0000256" key="9">
    <source>
        <dbReference type="ARBA" id="ARBA00022878"/>
    </source>
</evidence>
<evidence type="ECO:0000256" key="11">
    <source>
        <dbReference type="PIRSR" id="PIRSR605959-1"/>
    </source>
</evidence>
<feature type="binding site" evidence="13">
    <location>
        <position position="205"/>
    </location>
    <ligand>
        <name>Ca(2+)</name>
        <dbReference type="ChEBI" id="CHEBI:29108"/>
    </ligand>
</feature>
<feature type="binding site" evidence="12">
    <location>
        <position position="246"/>
    </location>
    <ligand>
        <name>substrate</name>
    </ligand>
</feature>
<dbReference type="EC" id="3.7.1.2" evidence="4"/>
<reference evidence="16 17" key="1">
    <citation type="submission" date="2016-10" db="EMBL/GenBank/DDBJ databases">
        <title>Complete Genome Sequence of the Nonylphenol-Degrading Bacterium Sphingobium cloacae JCM 10874T.</title>
        <authorList>
            <person name="Ootsuka M."/>
            <person name="Nishizawa T."/>
            <person name="Ohta H."/>
        </authorList>
    </citation>
    <scope>NUCLEOTIDE SEQUENCE [LARGE SCALE GENOMIC DNA]</scope>
    <source>
        <strain evidence="16 17">JCM 10874</strain>
    </source>
</reference>
<evidence type="ECO:0000256" key="7">
    <source>
        <dbReference type="ARBA" id="ARBA00022837"/>
    </source>
</evidence>
<organism evidence="16 17">
    <name type="scientific">Sphingobium cloacae</name>
    <dbReference type="NCBI Taxonomy" id="120107"/>
    <lineage>
        <taxon>Bacteria</taxon>
        <taxon>Pseudomonadati</taxon>
        <taxon>Pseudomonadota</taxon>
        <taxon>Alphaproteobacteria</taxon>
        <taxon>Sphingomonadales</taxon>
        <taxon>Sphingomonadaceae</taxon>
        <taxon>Sphingobium</taxon>
    </lineage>
</organism>
<evidence type="ECO:0000256" key="12">
    <source>
        <dbReference type="PIRSR" id="PIRSR605959-2"/>
    </source>
</evidence>
<dbReference type="Pfam" id="PF09298">
    <property type="entry name" value="FAA_hydrolase_N"/>
    <property type="match status" value="1"/>
</dbReference>
<evidence type="ECO:0000256" key="4">
    <source>
        <dbReference type="ARBA" id="ARBA00012094"/>
    </source>
</evidence>
<keyword evidence="10" id="KW-0585">Phenylalanine catabolism</keyword>
<feature type="domain" description="Fumarylacetoacetase N-terminal" evidence="15">
    <location>
        <begin position="29"/>
        <end position="125"/>
    </location>
</feature>
<evidence type="ECO:0000256" key="5">
    <source>
        <dbReference type="ARBA" id="ARBA00022723"/>
    </source>
</evidence>
<comment type="cofactor">
    <cofactor evidence="1 13">
        <name>Ca(2+)</name>
        <dbReference type="ChEBI" id="CHEBI:29108"/>
    </cofactor>
</comment>
<keyword evidence="5 13" id="KW-0479">Metal-binding</keyword>
<gene>
    <name evidence="16" type="ORF">SCLO_1016600</name>
</gene>
<evidence type="ECO:0000256" key="3">
    <source>
        <dbReference type="ARBA" id="ARBA00004782"/>
    </source>
</evidence>
<name>A0A1E1F2H1_9SPHN</name>
<keyword evidence="6" id="KW-0378">Hydrolase</keyword>
<evidence type="ECO:0000256" key="6">
    <source>
        <dbReference type="ARBA" id="ARBA00022801"/>
    </source>
</evidence>
<feature type="binding site" evidence="13">
    <location>
        <position position="133"/>
    </location>
    <ligand>
        <name>Ca(2+)</name>
        <dbReference type="ChEBI" id="CHEBI:29108"/>
    </ligand>
</feature>
<dbReference type="InterPro" id="IPR036663">
    <property type="entry name" value="Fumarylacetoacetase_C_sf"/>
</dbReference>
<evidence type="ECO:0000256" key="2">
    <source>
        <dbReference type="ARBA" id="ARBA00001946"/>
    </source>
</evidence>
<dbReference type="EMBL" id="AP017655">
    <property type="protein sequence ID" value="BAV64700.1"/>
    <property type="molecule type" value="Genomic_DNA"/>
</dbReference>
<evidence type="ECO:0000313" key="16">
    <source>
        <dbReference type="EMBL" id="BAV64700.1"/>
    </source>
</evidence>
<feature type="domain" description="Fumarylacetoacetase-like C-terminal" evidence="14">
    <location>
        <begin position="137"/>
        <end position="429"/>
    </location>
</feature>
<dbReference type="InterPro" id="IPR005959">
    <property type="entry name" value="Fumarylacetoacetase"/>
</dbReference>
<evidence type="ECO:0000256" key="10">
    <source>
        <dbReference type="ARBA" id="ARBA00023232"/>
    </source>
</evidence>
<dbReference type="GO" id="GO:1902000">
    <property type="term" value="P:homogentisate catabolic process"/>
    <property type="evidence" value="ECO:0007669"/>
    <property type="project" value="TreeGrafter"/>
</dbReference>
<keyword evidence="7 13" id="KW-0106">Calcium</keyword>
<dbReference type="Pfam" id="PF01557">
    <property type="entry name" value="FAA_hydrolase"/>
    <property type="match status" value="1"/>
</dbReference>
<dbReference type="RefSeq" id="WP_066514998.1">
    <property type="nucleotide sequence ID" value="NZ_AP017655.1"/>
</dbReference>
<dbReference type="KEGG" id="sclo:SCLO_1016600"/>
<comment type="pathway">
    <text evidence="3">Amino-acid degradation; L-phenylalanine degradation; acetoacetate and fumarate from L-phenylalanine: step 6/6.</text>
</comment>
<feature type="binding site" evidence="13">
    <location>
        <position position="263"/>
    </location>
    <ligand>
        <name>Mg(2+)</name>
        <dbReference type="ChEBI" id="CHEBI:18420"/>
    </ligand>
</feature>
<evidence type="ECO:0000256" key="1">
    <source>
        <dbReference type="ARBA" id="ARBA00001913"/>
    </source>
</evidence>
<dbReference type="Proteomes" id="UP000218272">
    <property type="component" value="Chromosome SCLO_1"/>
</dbReference>
<dbReference type="GO" id="GO:0006572">
    <property type="term" value="P:L-tyrosine catabolic process"/>
    <property type="evidence" value="ECO:0007669"/>
    <property type="project" value="UniProtKB-KW"/>
</dbReference>
<sequence length="437" mass="46685">MTRCTDFTHDPAARSWVGSANGHGDFPVQNLPLGIFAPPSGPPRGGVAIGSEILDIAAIAALLPDDARGVAPLADRATLNDLLGVGNDALRALRHGLFRLLTDPASEEAVRPALHSMTRCSLHLPAHVGDYTDFYTGIHHAENVGKLLRPDSPLLPNYKYVPIGYHGRASSIRLSGEDVIRPNGQTLPPGTQTPIFGPSKRVDHELEMAIWVGRGNALGQPIPIAGAREHIAGLSILNDWSARDIQAWEYQPLGPFLAKNFHSSVSPWIVTMDALAPYRVAQPPRPKGDPAPLPYLLDPADQESGALDVTMEVHLSTARMRAEDRPPHRLSCSSMTAMYWTAAQLITHHSVNGCNLAPGDLLGTGTLSGASDESKACLLELTQGGREPLHLPGGESRAFLEDGDEIIITAFAEAPGFARIGFGECRARIAPAPGLEP</sequence>
<feature type="binding site" evidence="12">
    <location>
        <position position="149"/>
    </location>
    <ligand>
        <name>substrate</name>
    </ligand>
</feature>
<feature type="active site" description="Proton acceptor" evidence="11">
    <location>
        <position position="140"/>
    </location>
</feature>
<proteinExistence type="predicted"/>
<dbReference type="GO" id="GO:0004334">
    <property type="term" value="F:fumarylacetoacetase activity"/>
    <property type="evidence" value="ECO:0007669"/>
    <property type="project" value="UniProtKB-EC"/>
</dbReference>
<evidence type="ECO:0000313" key="17">
    <source>
        <dbReference type="Proteomes" id="UP000218272"/>
    </source>
</evidence>
<dbReference type="InterPro" id="IPR011234">
    <property type="entry name" value="Fumarylacetoacetase-like_C"/>
</dbReference>
<comment type="cofactor">
    <cofactor evidence="2 13">
        <name>Mg(2+)</name>
        <dbReference type="ChEBI" id="CHEBI:18420"/>
    </cofactor>
</comment>
<feature type="binding site" evidence="12">
    <location>
        <position position="135"/>
    </location>
    <ligand>
        <name>substrate</name>
    </ligand>
</feature>
<evidence type="ECO:0000259" key="15">
    <source>
        <dbReference type="Pfam" id="PF09298"/>
    </source>
</evidence>
<feature type="binding site" evidence="13">
    <location>
        <position position="259"/>
    </location>
    <ligand>
        <name>Mg(2+)</name>
        <dbReference type="ChEBI" id="CHEBI:18420"/>
    </ligand>
</feature>
<dbReference type="GO" id="GO:0046872">
    <property type="term" value="F:metal ion binding"/>
    <property type="evidence" value="ECO:0007669"/>
    <property type="project" value="UniProtKB-KW"/>
</dbReference>
<keyword evidence="17" id="KW-1185">Reference proteome</keyword>
<dbReference type="UniPathway" id="UPA00139">
    <property type="reaction ID" value="UER00341"/>
</dbReference>
<keyword evidence="9" id="KW-0828">Tyrosine catabolism</keyword>
<dbReference type="NCBIfam" id="TIGR01266">
    <property type="entry name" value="fum_ac_acetase"/>
    <property type="match status" value="1"/>
</dbReference>
<dbReference type="PANTHER" id="PTHR43069:SF2">
    <property type="entry name" value="FUMARYLACETOACETASE"/>
    <property type="match status" value="1"/>
</dbReference>
<dbReference type="PANTHER" id="PTHR43069">
    <property type="entry name" value="FUMARYLACETOACETASE"/>
    <property type="match status" value="1"/>
</dbReference>
<feature type="binding site" evidence="13">
    <location>
        <position position="239"/>
    </location>
    <ligand>
        <name>Mg(2+)</name>
        <dbReference type="ChEBI" id="CHEBI:18420"/>
    </ligand>
</feature>
<dbReference type="Gene3D" id="2.30.30.230">
    <property type="entry name" value="Fumarylacetoacetase, N-terminal domain"/>
    <property type="match status" value="1"/>
</dbReference>
<dbReference type="Gene3D" id="3.90.850.10">
    <property type="entry name" value="Fumarylacetoacetase-like, C-terminal domain"/>
    <property type="match status" value="1"/>
</dbReference>
<feature type="binding site" evidence="13">
    <location>
        <position position="239"/>
    </location>
    <ligand>
        <name>Ca(2+)</name>
        <dbReference type="ChEBI" id="CHEBI:29108"/>
    </ligand>
</feature>
<keyword evidence="8 13" id="KW-0460">Magnesium</keyword>
<dbReference type="InterPro" id="IPR036462">
    <property type="entry name" value="Fumarylacetoacetase_N_sf"/>
</dbReference>
<dbReference type="GO" id="GO:0006559">
    <property type="term" value="P:L-phenylalanine catabolic process"/>
    <property type="evidence" value="ECO:0007669"/>
    <property type="project" value="UniProtKB-UniPathway"/>
</dbReference>
<dbReference type="InterPro" id="IPR015377">
    <property type="entry name" value="Fumarylacetoacetase_N"/>
</dbReference>
<evidence type="ECO:0000256" key="13">
    <source>
        <dbReference type="PIRSR" id="PIRSR605959-3"/>
    </source>
</evidence>
<accession>A0A1E1F2H1</accession>
<feature type="binding site" evidence="12">
    <location>
        <position position="250"/>
    </location>
    <ligand>
        <name>substrate</name>
    </ligand>
</feature>
<dbReference type="SUPFAM" id="SSF56529">
    <property type="entry name" value="FAH"/>
    <property type="match status" value="1"/>
</dbReference>
<feature type="binding site" evidence="12">
    <location>
        <position position="366"/>
    </location>
    <ligand>
        <name>substrate</name>
    </ligand>
</feature>
<evidence type="ECO:0000259" key="14">
    <source>
        <dbReference type="Pfam" id="PF01557"/>
    </source>
</evidence>
<evidence type="ECO:0000256" key="8">
    <source>
        <dbReference type="ARBA" id="ARBA00022842"/>
    </source>
</evidence>
<feature type="binding site" evidence="13">
    <location>
        <position position="207"/>
    </location>
    <ligand>
        <name>Ca(2+)</name>
        <dbReference type="ChEBI" id="CHEBI:29108"/>
    </ligand>
</feature>